<comment type="caution">
    <text evidence="1">The sequence shown here is derived from an EMBL/GenBank/DDBJ whole genome shotgun (WGS) entry which is preliminary data.</text>
</comment>
<name>A0A0G0H935_9BACT</name>
<dbReference type="AlphaFoldDB" id="A0A0G0H935"/>
<gene>
    <name evidence="1" type="ORF">US52_C0037G0001</name>
</gene>
<dbReference type="Proteomes" id="UP000034852">
    <property type="component" value="Unassembled WGS sequence"/>
</dbReference>
<organism evidence="1 2">
    <name type="scientific">candidate division WS6 bacterium GW2011_GWA2_37_6</name>
    <dbReference type="NCBI Taxonomy" id="1619087"/>
    <lineage>
        <taxon>Bacteria</taxon>
        <taxon>Candidatus Dojkabacteria</taxon>
    </lineage>
</organism>
<evidence type="ECO:0000313" key="2">
    <source>
        <dbReference type="Proteomes" id="UP000034852"/>
    </source>
</evidence>
<protein>
    <submittedName>
        <fullName evidence="1">Uncharacterized protein</fullName>
    </submittedName>
</protein>
<proteinExistence type="predicted"/>
<evidence type="ECO:0000313" key="1">
    <source>
        <dbReference type="EMBL" id="KKQ35060.1"/>
    </source>
</evidence>
<dbReference type="EMBL" id="LBTH01000037">
    <property type="protein sequence ID" value="KKQ35060.1"/>
    <property type="molecule type" value="Genomic_DNA"/>
</dbReference>
<reference evidence="1" key="1">
    <citation type="journal article" date="2015" name="Nature">
        <title>rRNA introns, odd ribosomes, and small enigmatic genomes across a large radiation of phyla.</title>
        <authorList>
            <person name="Brown C.T."/>
            <person name="Hug L.A."/>
            <person name="Thomas B.C."/>
            <person name="Sharon I."/>
            <person name="Castelle C.J."/>
            <person name="Singh A."/>
            <person name="Wilkins M.J."/>
            <person name="Williams K.H."/>
            <person name="Banfield J.F."/>
        </authorList>
    </citation>
    <scope>NUCLEOTIDE SEQUENCE [LARGE SCALE GENOMIC DNA]</scope>
</reference>
<sequence length="168" mass="19441">MGFLVMAPHQADQDNVQYDRIELSVEARQAGEALITTALTYGEEMETDLFNIKKFTYSEDDKKTGEVHYCTIQVEYDKGVNRPKRTDINKMSMEWTTRNDKTSTRTGFLKAEVVPDNFTVVRCTDNNFLDTRDTFYYHADLDDVDETQSIINIGIALQRVLDTIYVRQ</sequence>
<accession>A0A0G0H935</accession>